<dbReference type="RefSeq" id="WP_100757771.1">
    <property type="nucleotide sequence ID" value="NZ_NPDT01000001.1"/>
</dbReference>
<comment type="caution">
    <text evidence="1">The sequence shown here is derived from an EMBL/GenBank/DDBJ whole genome shotgun (WGS) entry which is preliminary data.</text>
</comment>
<dbReference type="AlphaFoldDB" id="A0A2M9ZFQ4"/>
<sequence>MKIDRFWRIGGLAFGSFFLFLVCKPGEPLRGNRIKEDKLYLSPQELGAMLGIQVPGNGLYYGYRHILWKDEKEMKDGVFEFYLEQRKIRKTEITGEHYRYAGTFRYDRLQGDLLIESFRNIELQDFENYSIRLHYRNGACVGAGFAGRIGKKMTSDYKLETDDTGLCNPKRLAEYAYRKWDRERVGREP</sequence>
<dbReference type="Proteomes" id="UP000231912">
    <property type="component" value="Unassembled WGS sequence"/>
</dbReference>
<evidence type="ECO:0000313" key="2">
    <source>
        <dbReference type="Proteomes" id="UP000231912"/>
    </source>
</evidence>
<reference evidence="1 2" key="1">
    <citation type="submission" date="2017-07" db="EMBL/GenBank/DDBJ databases">
        <title>Leptospira spp. isolated from tropical soils.</title>
        <authorList>
            <person name="Thibeaux R."/>
            <person name="Iraola G."/>
            <person name="Ferres I."/>
            <person name="Bierque E."/>
            <person name="Girault D."/>
            <person name="Soupe-Gilbert M.-E."/>
            <person name="Picardeau M."/>
            <person name="Goarant C."/>
        </authorList>
    </citation>
    <scope>NUCLEOTIDE SEQUENCE [LARGE SCALE GENOMIC DNA]</scope>
    <source>
        <strain evidence="1 2">FH2-C-A2</strain>
    </source>
</reference>
<protein>
    <submittedName>
        <fullName evidence="1">Uncharacterized protein</fullName>
    </submittedName>
</protein>
<evidence type="ECO:0000313" key="1">
    <source>
        <dbReference type="EMBL" id="PJZ67269.1"/>
    </source>
</evidence>
<gene>
    <name evidence="1" type="ORF">CH371_04255</name>
</gene>
<proteinExistence type="predicted"/>
<accession>A0A2M9ZFQ4</accession>
<dbReference type="EMBL" id="NPDT01000001">
    <property type="protein sequence ID" value="PJZ67269.1"/>
    <property type="molecule type" value="Genomic_DNA"/>
</dbReference>
<name>A0A2M9ZFQ4_9LEPT</name>
<organism evidence="1 2">
    <name type="scientific">Leptospira wolffii</name>
    <dbReference type="NCBI Taxonomy" id="409998"/>
    <lineage>
        <taxon>Bacteria</taxon>
        <taxon>Pseudomonadati</taxon>
        <taxon>Spirochaetota</taxon>
        <taxon>Spirochaetia</taxon>
        <taxon>Leptospirales</taxon>
        <taxon>Leptospiraceae</taxon>
        <taxon>Leptospira</taxon>
    </lineage>
</organism>